<dbReference type="OrthoDB" id="1452303at2"/>
<keyword evidence="2" id="KW-0732">Signal</keyword>
<feature type="signal peptide" evidence="2">
    <location>
        <begin position="1"/>
        <end position="21"/>
    </location>
</feature>
<evidence type="ECO:0000256" key="2">
    <source>
        <dbReference type="SAM" id="SignalP"/>
    </source>
</evidence>
<dbReference type="EMBL" id="SOML01000019">
    <property type="protein sequence ID" value="TFD91933.1"/>
    <property type="molecule type" value="Genomic_DNA"/>
</dbReference>
<feature type="chain" id="PRO_5021319782" description="Lipoprotein" evidence="2">
    <location>
        <begin position="22"/>
        <end position="182"/>
    </location>
</feature>
<keyword evidence="1" id="KW-0175">Coiled coil</keyword>
<name>A0A4Y8KTN8_9BACT</name>
<gene>
    <name evidence="3" type="ORF">E2605_19030</name>
</gene>
<feature type="coiled-coil region" evidence="1">
    <location>
        <begin position="75"/>
        <end position="102"/>
    </location>
</feature>
<evidence type="ECO:0000313" key="3">
    <source>
        <dbReference type="EMBL" id="TFD91933.1"/>
    </source>
</evidence>
<comment type="caution">
    <text evidence="3">The sequence shown here is derived from an EMBL/GenBank/DDBJ whole genome shotgun (WGS) entry which is preliminary data.</text>
</comment>
<evidence type="ECO:0000256" key="1">
    <source>
        <dbReference type="SAM" id="Coils"/>
    </source>
</evidence>
<protein>
    <recommendedName>
        <fullName evidence="5">Lipoprotein</fullName>
    </recommendedName>
</protein>
<accession>A0A4Y8KTN8</accession>
<dbReference type="Proteomes" id="UP000297861">
    <property type="component" value="Unassembled WGS sequence"/>
</dbReference>
<reference evidence="3 4" key="1">
    <citation type="submission" date="2019-03" db="EMBL/GenBank/DDBJ databases">
        <title>San Antonio Military Medical Center submission to MRSN (WRAIR), pending publication.</title>
        <authorList>
            <person name="Blyth D.M."/>
            <person name="Mccarthy S.L."/>
            <person name="Schall S.E."/>
            <person name="Stam J.A."/>
            <person name="Ong A.C."/>
            <person name="Mcgann P.T."/>
        </authorList>
    </citation>
    <scope>NUCLEOTIDE SEQUENCE [LARGE SCALE GENOMIC DNA]</scope>
    <source>
        <strain evidence="3 4">MRSN571793</strain>
    </source>
</reference>
<dbReference type="PROSITE" id="PS51257">
    <property type="entry name" value="PROKAR_LIPOPROTEIN"/>
    <property type="match status" value="1"/>
</dbReference>
<evidence type="ECO:0008006" key="5">
    <source>
        <dbReference type="Google" id="ProtNLM"/>
    </source>
</evidence>
<keyword evidence="4" id="KW-1185">Reference proteome</keyword>
<organism evidence="3 4">
    <name type="scientific">Dysgonomonas capnocytophagoides</name>
    <dbReference type="NCBI Taxonomy" id="45254"/>
    <lineage>
        <taxon>Bacteria</taxon>
        <taxon>Pseudomonadati</taxon>
        <taxon>Bacteroidota</taxon>
        <taxon>Bacteroidia</taxon>
        <taxon>Bacteroidales</taxon>
        <taxon>Dysgonomonadaceae</taxon>
        <taxon>Dysgonomonas</taxon>
    </lineage>
</organism>
<dbReference type="RefSeq" id="WP_134437608.1">
    <property type="nucleotide sequence ID" value="NZ_SOML01000019.1"/>
</dbReference>
<sequence length="182" mass="20986">MRKLFCLILFPLVWLSCSSSSNYEKVIIDYLETNKKGVKTDLQIEFLSIDVSDITIADSISILQKQFETEKAKKIESIQGSISRLQNKIQEQKGKKNQVVAKALISRWEKDLEKYQSELSIAQDWLADYLNRYNSRNTSEILAKKADCKFSFFNPQLQTRQELSALFILSADGSRCNNMVKQ</sequence>
<dbReference type="AlphaFoldDB" id="A0A4Y8KTN8"/>
<proteinExistence type="predicted"/>
<evidence type="ECO:0000313" key="4">
    <source>
        <dbReference type="Proteomes" id="UP000297861"/>
    </source>
</evidence>